<comment type="caution">
    <text evidence="1">The sequence shown here is derived from an EMBL/GenBank/DDBJ whole genome shotgun (WGS) entry which is preliminary data.</text>
</comment>
<sequence length="145" mass="16220">MCGKLICNSAASFALKAQNRLSTASTGFGLGDALVMWKAIINTFETFFKTFGKSFIILLSSEEDKRGKTLKLENLNDISESDDDSDKDSKCIKLGQSGGFFKFPTKESEEEIQSLQDVQQRILRSTVYYLTSINLETRSIHVQNT</sequence>
<name>A0ABQ9JPJ4_9CUCU</name>
<reference evidence="1" key="1">
    <citation type="journal article" date="2023" name="Insect Mol. Biol.">
        <title>Genome sequencing provides insights into the evolution of gene families encoding plant cell wall-degrading enzymes in longhorned beetles.</title>
        <authorList>
            <person name="Shin N.R."/>
            <person name="Okamura Y."/>
            <person name="Kirsch R."/>
            <person name="Pauchet Y."/>
        </authorList>
    </citation>
    <scope>NUCLEOTIDE SEQUENCE</scope>
    <source>
        <strain evidence="1">MMC_N1</strain>
    </source>
</reference>
<protein>
    <submittedName>
        <fullName evidence="1">Uncharacterized protein</fullName>
    </submittedName>
</protein>
<dbReference type="EMBL" id="JAPWTJ010000327">
    <property type="protein sequence ID" value="KAJ8979607.1"/>
    <property type="molecule type" value="Genomic_DNA"/>
</dbReference>
<organism evidence="1 2">
    <name type="scientific">Molorchus minor</name>
    <dbReference type="NCBI Taxonomy" id="1323400"/>
    <lineage>
        <taxon>Eukaryota</taxon>
        <taxon>Metazoa</taxon>
        <taxon>Ecdysozoa</taxon>
        <taxon>Arthropoda</taxon>
        <taxon>Hexapoda</taxon>
        <taxon>Insecta</taxon>
        <taxon>Pterygota</taxon>
        <taxon>Neoptera</taxon>
        <taxon>Endopterygota</taxon>
        <taxon>Coleoptera</taxon>
        <taxon>Polyphaga</taxon>
        <taxon>Cucujiformia</taxon>
        <taxon>Chrysomeloidea</taxon>
        <taxon>Cerambycidae</taxon>
        <taxon>Lamiinae</taxon>
        <taxon>Monochamini</taxon>
        <taxon>Molorchus</taxon>
    </lineage>
</organism>
<gene>
    <name evidence="1" type="ORF">NQ317_010508</name>
</gene>
<evidence type="ECO:0000313" key="2">
    <source>
        <dbReference type="Proteomes" id="UP001162164"/>
    </source>
</evidence>
<dbReference type="Proteomes" id="UP001162164">
    <property type="component" value="Unassembled WGS sequence"/>
</dbReference>
<proteinExistence type="predicted"/>
<keyword evidence="2" id="KW-1185">Reference proteome</keyword>
<evidence type="ECO:0000313" key="1">
    <source>
        <dbReference type="EMBL" id="KAJ8979607.1"/>
    </source>
</evidence>
<accession>A0ABQ9JPJ4</accession>